<organism evidence="1 2">
    <name type="scientific">Pangasianodon gigas</name>
    <name type="common">Mekong giant catfish</name>
    <name type="synonym">Pangasius gigas</name>
    <dbReference type="NCBI Taxonomy" id="30993"/>
    <lineage>
        <taxon>Eukaryota</taxon>
        <taxon>Metazoa</taxon>
        <taxon>Chordata</taxon>
        <taxon>Craniata</taxon>
        <taxon>Vertebrata</taxon>
        <taxon>Euteleostomi</taxon>
        <taxon>Actinopterygii</taxon>
        <taxon>Neopterygii</taxon>
        <taxon>Teleostei</taxon>
        <taxon>Ostariophysi</taxon>
        <taxon>Siluriformes</taxon>
        <taxon>Pangasiidae</taxon>
        <taxon>Pangasianodon</taxon>
    </lineage>
</organism>
<keyword evidence="2" id="KW-1185">Reference proteome</keyword>
<accession>A0ACC5WR43</accession>
<protein>
    <submittedName>
        <fullName evidence="1">Uncharacterized protein</fullName>
    </submittedName>
</protein>
<dbReference type="Proteomes" id="UP000829447">
    <property type="component" value="Linkage Group LG9"/>
</dbReference>
<comment type="caution">
    <text evidence="1">The sequence shown here is derived from an EMBL/GenBank/DDBJ whole genome shotgun (WGS) entry which is preliminary data.</text>
</comment>
<evidence type="ECO:0000313" key="1">
    <source>
        <dbReference type="EMBL" id="MCI4381579.1"/>
    </source>
</evidence>
<gene>
    <name evidence="1" type="ORF">PGIGA_G00253660</name>
</gene>
<reference evidence="1 2" key="1">
    <citation type="journal article" date="2022" name="bioRxiv">
        <title>An ancient truncated duplication of the anti-Mullerian hormone receptor type 2 gene is a potential conserved master sex determinant in the Pangasiidae catfish family.</title>
        <authorList>
            <person name="Wen M."/>
            <person name="Pan Q."/>
            <person name="Jouanno E."/>
            <person name="Montfort J."/>
            <person name="Zahm M."/>
            <person name="Cabau C."/>
            <person name="Klopp C."/>
            <person name="Iampietro C."/>
            <person name="Roques C."/>
            <person name="Bouchez O."/>
            <person name="Castinel A."/>
            <person name="Donnadieu C."/>
            <person name="Parrinello H."/>
            <person name="Poncet C."/>
            <person name="Belmonte E."/>
            <person name="Gautier V."/>
            <person name="Avarre J.-C."/>
            <person name="Dugue R."/>
            <person name="Gustiano R."/>
            <person name="Ha T.T.T."/>
            <person name="Campet M."/>
            <person name="Sriphairoj K."/>
            <person name="Ribolli J."/>
            <person name="de Almeida F.L."/>
            <person name="Desvignes T."/>
            <person name="Postlethwait J.H."/>
            <person name="Bucao C.F."/>
            <person name="Robinson-Rechavi M."/>
            <person name="Bobe J."/>
            <person name="Herpin A."/>
            <person name="Guiguen Y."/>
        </authorList>
    </citation>
    <scope>NUCLEOTIDE SEQUENCE [LARGE SCALE GENOMIC DNA]</scope>
    <source>
        <strain evidence="1">YG-Dec2019</strain>
    </source>
</reference>
<proteinExistence type="predicted"/>
<name>A0ACC5WR43_PANGG</name>
<feature type="non-terminal residue" evidence="1">
    <location>
        <position position="1"/>
    </location>
</feature>
<dbReference type="EMBL" id="CM040462">
    <property type="protein sequence ID" value="MCI4381579.1"/>
    <property type="molecule type" value="Genomic_DNA"/>
</dbReference>
<sequence length="55" mass="6308">LSCVHQVVPVLVFVCSTDQTCLCFLYFVCVFVHKKPAWTCICLQTPYLTLRLLIT</sequence>
<evidence type="ECO:0000313" key="2">
    <source>
        <dbReference type="Proteomes" id="UP000829447"/>
    </source>
</evidence>